<dbReference type="Pfam" id="PF23030">
    <property type="entry name" value="SCAF11-like_C"/>
    <property type="match status" value="1"/>
</dbReference>
<evidence type="ECO:0000313" key="9">
    <source>
        <dbReference type="Proteomes" id="UP001187531"/>
    </source>
</evidence>
<dbReference type="Gene3D" id="3.30.40.10">
    <property type="entry name" value="Zinc/RING finger domain, C3HC4 (zinc finger)"/>
    <property type="match status" value="2"/>
</dbReference>
<feature type="region of interest" description="Disordered" evidence="5">
    <location>
        <begin position="558"/>
        <end position="626"/>
    </location>
</feature>
<feature type="compositionally biased region" description="Basic residues" evidence="5">
    <location>
        <begin position="1346"/>
        <end position="1365"/>
    </location>
</feature>
<feature type="region of interest" description="Disordered" evidence="5">
    <location>
        <begin position="991"/>
        <end position="1037"/>
    </location>
</feature>
<feature type="compositionally biased region" description="Basic residues" evidence="5">
    <location>
        <begin position="1319"/>
        <end position="1339"/>
    </location>
</feature>
<feature type="compositionally biased region" description="Basic and acidic residues" evidence="5">
    <location>
        <begin position="913"/>
        <end position="930"/>
    </location>
</feature>
<dbReference type="Proteomes" id="UP001187531">
    <property type="component" value="Unassembled WGS sequence"/>
</dbReference>
<sequence>MERMPSDKEDLPEDHELSGSDSEDSSTDEDEETPKKHVDSGSEDSDGTSERCPICLLRLQSQEIATPDSCDHTFCLECILEWSKNVTSCPMDRKVFEKIYIREGKGSDKIIKTIPVSNTIQELNELLDQLDETSCEICGRPDREDRMLLCDGCDRGYHMDCMNPPLETVPIENWFCPACDPDGILPLSPRGDVSPRLIPRTRETERVVGRIRRRRVERPSTSAAGTSRTRSTATTRTTTKKKRRVKRRRKTTKAKDKDGKAVKGKFKKRKTKKRRIKRRIQAMLRRDHVKSVKDRLCKQLGIILPRRSDPSTLITPPQTLTKGVEVSLSQRRAYAGIPPLSIVGQRDALDYYPSGSDDETGGELGLVSRRPRLERSAIAALIRRKRAAAPVLPRIEPNNNAPTDLLGSILDSQALLLSKDLSKAVEVKPDGTLIRKAVKIESGSVRHHREEPRLQMDNTVSTAKFYQTVEKDNERVDLTSESAPVKESHGGGDGSRGGNAPRVPPPVRNSSPQQNFTMLRERSSFSRGQQSHGFGLRGERPPGMFMRGPLEMELPRMPFGRGRSQNEERQRKFNGTDGDIDDRPLRIPGREGVIPDGQNEPIWSRREEGPPRSEFLQNESPLSNRSIRPDFLEGRLFRPDRPQRPPFEMLSESPARLSMRPLLRPEGLRPLLGLEGLRPLLRPEGPRPQIRPEGPRPLSSVHSNDFLGQRPSFGRPTGGMHRLNGSDYEERFADRDSDTAELPNRRKSDFDSRTSRFDEEPGPVRNAFPSPSGSLRPPFEARLGEGTSRMEPNDDSGFLLSKRQDALPSPRSSLHSRCPPTGGPGRPLEPISHLSRSHPRVQQPSRLPGLMDLVMDQQPIGNSVSSGDSEFPRFLDPTKPPDVVNERPTFLSRPPFFERPPDVVQARIACAEEENRRQPSDSESDGRPENEAGNYVHQSFGQPSTFLNFPSGVRRPALQSPFGLPLPALPHRNEASSQPDLIPQLPPFFSSNQSAPPLFPSAAAMPSADEPEKDYYDPSEAFDDDITDIPVPDNDTSDIPLPSVDTTISEQEFIPLPAEQTLGGSPIPLPDKNPSLDAERRSSLNAVASALSATTRRTGTIQINIKSQQAKQEEFVNAISKLAKASLDTIVAEMKNKESDHSVEEKDVEVIDMFDSEKSDPGTPVIDDDDVIIEKVVEEGAVVEEPAVEQQTVTEEKEENERDMSQQTETEEELRRRRVKENLSVLAELETKKVESPLIEEDVEKRKKKKDKPNKEKGKASPPVEDKLVTTEPTFKKIDEAEAAIAESSLGAETRGIDRADRTSPISDASWIEKSERRRKDKSRSRKDKRDGRRSKKGRSASPTKREKHKKRSKEKRRERHRRKEKKVDSDFSLSEPELSKIQPSPVSSVEFPRPNSRGSVENISDSSLNVISDEEEGEITAQPALQKPRNGEASDSIGRKNLKEKTEGDYEEGEISDESPINRDVSKNTAERPEKTFATTLVLDKGAKKSPEFHFVEKVLPEGDVTNIEWRKFNKKTKSYREAYIGSDKEEDENLLARKSPAQQRLRSRSHESVNASRGNTEVDRTNRRVSSDRFIYRRSRSRDDKIRHDLKKRRSPPPDREAFKERRDRSLSRGGKWTVNEKRSSESRGRKRSEERRRSESRGRKRSEDRRRSESRGTKRSKERRRSRSRKRNRSSKRASSISPIRRISRSISFGRSPKRRRSLSVVKRGRSVERKRRKSKSPIRRNSRSVSLLSPAHREEFAAKSRSRTPKKRRTSRSRKRRRSRDKKRKRSISEGGESSSPSSEKKGKRKKKKDDKKKSKKKKKSGESLPVKEVVASGDNIRVSVNFPQSQKARAIRPVALKLNPMKGKRRSLVNKPKPKKPTVLIDLIEDTEITIDTAPPEVVTVDSDSEKREPVREASPPAKDTLNGSPITSPPSFSETPTESLQVEPSPLQQEADEKSADDPAVNDDMFYDEEAAPSKGPVTPPEYDPSQPTESPENFEPSPHLISPVHRETTPIIPAIDNVVKEILSVSPKKQTTETRVKSPESLKATAVVTPLPPAKSVQGIIQHPKPDLTQPPPNIQQTSMLPPVIGSMVPRSFVPHQLLAAAVMAQAQQQVQVPMQRPPGLLLPGQHVPPHLLFNLPSLQRPEGGGFFGPPPVLQQPLAVPSQEMPVIGNSPRSPDSSDLSDLFEPPADVRKPKRGPKSPPLPSSSRKTHPLKKKPAAPIQVDDVPNSAMELQALIKLTRQEQIAEQVKTVLKQHYRKKKINKEEYKDIMKRAVGKILQSKASSINPSKVEALVTGYVKKIIHERKKSNNS</sequence>
<feature type="region of interest" description="Disordered" evidence="5">
    <location>
        <begin position="1842"/>
        <end position="1863"/>
    </location>
</feature>
<accession>A0AA88HPF8</accession>
<dbReference type="InterPro" id="IPR057031">
    <property type="entry name" value="SFR19-like_C"/>
</dbReference>
<dbReference type="InterPro" id="IPR013083">
    <property type="entry name" value="Znf_RING/FYVE/PHD"/>
</dbReference>
<keyword evidence="2 4" id="KW-0863">Zinc-finger</keyword>
<feature type="region of interest" description="Disordered" evidence="5">
    <location>
        <begin position="2155"/>
        <end position="2213"/>
    </location>
</feature>
<keyword evidence="1" id="KW-0479">Metal-binding</keyword>
<feature type="domain" description="RING-type" evidence="7">
    <location>
        <begin position="52"/>
        <end position="93"/>
    </location>
</feature>
<evidence type="ECO:0000256" key="5">
    <source>
        <dbReference type="SAM" id="MobiDB-lite"/>
    </source>
</evidence>
<feature type="compositionally biased region" description="Polar residues" evidence="5">
    <location>
        <begin position="1397"/>
        <end position="1411"/>
    </location>
</feature>
<feature type="compositionally biased region" description="Polar residues" evidence="5">
    <location>
        <begin position="859"/>
        <end position="868"/>
    </location>
</feature>
<feature type="compositionally biased region" description="Basic residues" evidence="5">
    <location>
        <begin position="262"/>
        <end position="276"/>
    </location>
</feature>
<reference evidence="8" key="1">
    <citation type="submission" date="2023-07" db="EMBL/GenBank/DDBJ databases">
        <title>Chromosome-level genome assembly of Artemia franciscana.</title>
        <authorList>
            <person name="Jo E."/>
        </authorList>
    </citation>
    <scope>NUCLEOTIDE SEQUENCE</scope>
    <source>
        <tissue evidence="8">Whole body</tissue>
    </source>
</reference>
<evidence type="ECO:0000259" key="6">
    <source>
        <dbReference type="PROSITE" id="PS50016"/>
    </source>
</evidence>
<feature type="compositionally biased region" description="Basic and acidic residues" evidence="5">
    <location>
        <begin position="471"/>
        <end position="490"/>
    </location>
</feature>
<feature type="domain" description="PHD-type" evidence="6">
    <location>
        <begin position="132"/>
        <end position="182"/>
    </location>
</feature>
<dbReference type="SUPFAM" id="SSF57903">
    <property type="entry name" value="FYVE/PHD zinc finger"/>
    <property type="match status" value="1"/>
</dbReference>
<comment type="caution">
    <text evidence="8">The sequence shown here is derived from an EMBL/GenBank/DDBJ whole genome shotgun (WGS) entry which is preliminary data.</text>
</comment>
<feature type="compositionally biased region" description="Basic and acidic residues" evidence="5">
    <location>
        <begin position="1621"/>
        <end position="1659"/>
    </location>
</feature>
<feature type="compositionally biased region" description="Basic residues" evidence="5">
    <location>
        <begin position="1660"/>
        <end position="1679"/>
    </location>
</feature>
<dbReference type="InterPro" id="IPR001841">
    <property type="entry name" value="Znf_RING"/>
</dbReference>
<feature type="region of interest" description="Disordered" evidence="5">
    <location>
        <begin position="212"/>
        <end position="276"/>
    </location>
</feature>
<feature type="compositionally biased region" description="Acidic residues" evidence="5">
    <location>
        <begin position="21"/>
        <end position="32"/>
    </location>
</feature>
<evidence type="ECO:0008006" key="10">
    <source>
        <dbReference type="Google" id="ProtNLM"/>
    </source>
</evidence>
<dbReference type="SUPFAM" id="SSF57850">
    <property type="entry name" value="RING/U-box"/>
    <property type="match status" value="1"/>
</dbReference>
<feature type="region of interest" description="Disordered" evidence="5">
    <location>
        <begin position="858"/>
        <end position="943"/>
    </location>
</feature>
<evidence type="ECO:0000256" key="3">
    <source>
        <dbReference type="ARBA" id="ARBA00022833"/>
    </source>
</evidence>
<feature type="region of interest" description="Disordered" evidence="5">
    <location>
        <begin position="1525"/>
        <end position="1822"/>
    </location>
</feature>
<feature type="compositionally biased region" description="Basic and acidic residues" evidence="5">
    <location>
        <begin position="1562"/>
        <end position="1589"/>
    </location>
</feature>
<feature type="compositionally biased region" description="Polar residues" evidence="5">
    <location>
        <begin position="615"/>
        <end position="626"/>
    </location>
</feature>
<dbReference type="InterPro" id="IPR011011">
    <property type="entry name" value="Znf_FYVE_PHD"/>
</dbReference>
<keyword evidence="3" id="KW-0862">Zinc</keyword>
<feature type="compositionally biased region" description="Low complexity" evidence="5">
    <location>
        <begin position="1680"/>
        <end position="1698"/>
    </location>
</feature>
<feature type="compositionally biased region" description="Low complexity" evidence="5">
    <location>
        <begin position="1777"/>
        <end position="1786"/>
    </location>
</feature>
<feature type="compositionally biased region" description="Low complexity" evidence="5">
    <location>
        <begin position="2162"/>
        <end position="2174"/>
    </location>
</feature>
<evidence type="ECO:0000256" key="2">
    <source>
        <dbReference type="ARBA" id="ARBA00022771"/>
    </source>
</evidence>
<keyword evidence="9" id="KW-1185">Reference proteome</keyword>
<dbReference type="InterPro" id="IPR019786">
    <property type="entry name" value="Zinc_finger_PHD-type_CS"/>
</dbReference>
<dbReference type="PANTHER" id="PTHR12618:SF20">
    <property type="entry name" value="PHD AND RING FINGER DOMAIN-CONTAINING PROTEIN 1"/>
    <property type="match status" value="1"/>
</dbReference>
<evidence type="ECO:0000256" key="1">
    <source>
        <dbReference type="ARBA" id="ARBA00022723"/>
    </source>
</evidence>
<feature type="compositionally biased region" description="Low complexity" evidence="5">
    <location>
        <begin position="1182"/>
        <end position="1193"/>
    </location>
</feature>
<dbReference type="SMART" id="SM00249">
    <property type="entry name" value="PHD"/>
    <property type="match status" value="1"/>
</dbReference>
<feature type="compositionally biased region" description="Basic residues" evidence="5">
    <location>
        <begin position="1790"/>
        <end position="1808"/>
    </location>
</feature>
<dbReference type="InterPro" id="IPR017907">
    <property type="entry name" value="Znf_RING_CS"/>
</dbReference>
<feature type="region of interest" description="Disordered" evidence="5">
    <location>
        <begin position="1"/>
        <end position="49"/>
    </location>
</feature>
<dbReference type="InterPro" id="IPR047157">
    <property type="entry name" value="PHRF1/Atg35"/>
</dbReference>
<feature type="compositionally biased region" description="Low complexity" evidence="5">
    <location>
        <begin position="1914"/>
        <end position="1929"/>
    </location>
</feature>
<evidence type="ECO:0000313" key="8">
    <source>
        <dbReference type="EMBL" id="KAK2713225.1"/>
    </source>
</evidence>
<dbReference type="CDD" id="cd15536">
    <property type="entry name" value="PHD_PHRF1"/>
    <property type="match status" value="1"/>
</dbReference>
<feature type="compositionally biased region" description="Low complexity" evidence="5">
    <location>
        <begin position="1283"/>
        <end position="1293"/>
    </location>
</feature>
<feature type="compositionally biased region" description="Low complexity" evidence="5">
    <location>
        <begin position="221"/>
        <end position="237"/>
    </location>
</feature>
<feature type="compositionally biased region" description="Basic and acidic residues" evidence="5">
    <location>
        <begin position="1598"/>
        <end position="1613"/>
    </location>
</feature>
<protein>
    <recommendedName>
        <fullName evidence="10">PHD and RING finger domain-containing protein 1</fullName>
    </recommendedName>
</protein>
<feature type="compositionally biased region" description="Basic and acidic residues" evidence="5">
    <location>
        <begin position="1253"/>
        <end position="1280"/>
    </location>
</feature>
<dbReference type="PANTHER" id="PTHR12618">
    <property type="entry name" value="PHD AND RING FINGER DOMAIN-CONTAINING PROTEIN 1"/>
    <property type="match status" value="1"/>
</dbReference>
<dbReference type="Pfam" id="PF13639">
    <property type="entry name" value="zf-RING_2"/>
    <property type="match status" value="1"/>
</dbReference>
<dbReference type="GO" id="GO:0008270">
    <property type="term" value="F:zinc ion binding"/>
    <property type="evidence" value="ECO:0007669"/>
    <property type="project" value="UniProtKB-KW"/>
</dbReference>
<dbReference type="PROSITE" id="PS00518">
    <property type="entry name" value="ZF_RING_1"/>
    <property type="match status" value="1"/>
</dbReference>
<dbReference type="PROSITE" id="PS01359">
    <property type="entry name" value="ZF_PHD_1"/>
    <property type="match status" value="1"/>
</dbReference>
<dbReference type="CDD" id="cd16635">
    <property type="entry name" value="mRING-HC-C3HC3D_PHRF1"/>
    <property type="match status" value="1"/>
</dbReference>
<feature type="compositionally biased region" description="Basic and acidic residues" evidence="5">
    <location>
        <begin position="1430"/>
        <end position="1449"/>
    </location>
</feature>
<name>A0AA88HPF8_ARTSF</name>
<dbReference type="Pfam" id="PF00628">
    <property type="entry name" value="PHD"/>
    <property type="match status" value="1"/>
</dbReference>
<feature type="compositionally biased region" description="Basic and acidic residues" evidence="5">
    <location>
        <begin position="1"/>
        <end position="18"/>
    </location>
</feature>
<gene>
    <name evidence="8" type="ORF">QYM36_009182</name>
</gene>
<dbReference type="SMART" id="SM00184">
    <property type="entry name" value="RING"/>
    <property type="match status" value="2"/>
</dbReference>
<evidence type="ECO:0000259" key="7">
    <source>
        <dbReference type="PROSITE" id="PS50089"/>
    </source>
</evidence>
<dbReference type="InterPro" id="IPR019787">
    <property type="entry name" value="Znf_PHD-finger"/>
</dbReference>
<organism evidence="8 9">
    <name type="scientific">Artemia franciscana</name>
    <name type="common">Brine shrimp</name>
    <name type="synonym">Artemia sanfranciscana</name>
    <dbReference type="NCBI Taxonomy" id="6661"/>
    <lineage>
        <taxon>Eukaryota</taxon>
        <taxon>Metazoa</taxon>
        <taxon>Ecdysozoa</taxon>
        <taxon>Arthropoda</taxon>
        <taxon>Crustacea</taxon>
        <taxon>Branchiopoda</taxon>
        <taxon>Anostraca</taxon>
        <taxon>Artemiidae</taxon>
        <taxon>Artemia</taxon>
    </lineage>
</organism>
<evidence type="ECO:0000256" key="4">
    <source>
        <dbReference type="PROSITE-ProRule" id="PRU00175"/>
    </source>
</evidence>
<feature type="compositionally biased region" description="Basic residues" evidence="5">
    <location>
        <begin position="1851"/>
        <end position="1863"/>
    </location>
</feature>
<feature type="compositionally biased region" description="Basic residues" evidence="5">
    <location>
        <begin position="1699"/>
        <end position="1730"/>
    </location>
</feature>
<feature type="compositionally biased region" description="Basic residues" evidence="5">
    <location>
        <begin position="238"/>
        <end position="252"/>
    </location>
</feature>
<dbReference type="PROSITE" id="PS50089">
    <property type="entry name" value="ZF_RING_2"/>
    <property type="match status" value="1"/>
</dbReference>
<proteinExistence type="predicted"/>
<dbReference type="EMBL" id="JAVRJZ010000014">
    <property type="protein sequence ID" value="KAK2713225.1"/>
    <property type="molecule type" value="Genomic_DNA"/>
</dbReference>
<dbReference type="PROSITE" id="PS50016">
    <property type="entry name" value="ZF_PHD_2"/>
    <property type="match status" value="1"/>
</dbReference>
<feature type="region of interest" description="Disordered" evidence="5">
    <location>
        <begin position="471"/>
        <end position="543"/>
    </location>
</feature>
<feature type="compositionally biased region" description="Basic and acidic residues" evidence="5">
    <location>
        <begin position="728"/>
        <end position="759"/>
    </location>
</feature>
<feature type="compositionally biased region" description="Basic residues" evidence="5">
    <location>
        <begin position="2198"/>
        <end position="2207"/>
    </location>
</feature>
<dbReference type="InterPro" id="IPR001965">
    <property type="entry name" value="Znf_PHD"/>
</dbReference>
<feature type="region of interest" description="Disordered" evidence="5">
    <location>
        <begin position="678"/>
        <end position="846"/>
    </location>
</feature>
<feature type="compositionally biased region" description="Basic residues" evidence="5">
    <location>
        <begin position="1748"/>
        <end position="1774"/>
    </location>
</feature>
<feature type="region of interest" description="Disordered" evidence="5">
    <location>
        <begin position="1182"/>
        <end position="1484"/>
    </location>
</feature>
<feature type="region of interest" description="Disordered" evidence="5">
    <location>
        <begin position="1877"/>
        <end position="1994"/>
    </location>
</feature>
<feature type="compositionally biased region" description="Basic and acidic residues" evidence="5">
    <location>
        <begin position="1461"/>
        <end position="1476"/>
    </location>
</feature>